<dbReference type="PANTHER" id="PTHR44489">
    <property type="match status" value="1"/>
</dbReference>
<proteinExistence type="predicted"/>
<evidence type="ECO:0000313" key="1">
    <source>
        <dbReference type="EMBL" id="URD99408.1"/>
    </source>
</evidence>
<dbReference type="SUPFAM" id="SSF50978">
    <property type="entry name" value="WD40 repeat-like"/>
    <property type="match status" value="1"/>
</dbReference>
<dbReference type="InterPro" id="IPR044715">
    <property type="entry name" value="WDR86-like"/>
</dbReference>
<dbReference type="PANTHER" id="PTHR44489:SF1">
    <property type="entry name" value="ZINC FINGER CCCH DOMAIN-CONTAINING PROTEIN 63"/>
    <property type="match status" value="1"/>
</dbReference>
<reference evidence="1" key="1">
    <citation type="submission" date="2022-05" db="EMBL/GenBank/DDBJ databases">
        <title>The Musa troglodytarum L. genome provides insights into the mechanism of non-climacteric behaviour and enrichment of carotenoids.</title>
        <authorList>
            <person name="Wang J."/>
        </authorList>
    </citation>
    <scope>NUCLEOTIDE SEQUENCE</scope>
    <source>
        <tissue evidence="1">Leaf</tissue>
    </source>
</reference>
<gene>
    <name evidence="1" type="ORF">MUK42_28950</name>
</gene>
<dbReference type="InterPro" id="IPR036322">
    <property type="entry name" value="WD40_repeat_dom_sf"/>
</dbReference>
<name>A0A9E7FSY8_9LILI</name>
<dbReference type="EMBL" id="CP097506">
    <property type="protein sequence ID" value="URD99408.1"/>
    <property type="molecule type" value="Genomic_DNA"/>
</dbReference>
<dbReference type="AlphaFoldDB" id="A0A9E7FSY8"/>
<organism evidence="1 2">
    <name type="scientific">Musa troglodytarum</name>
    <name type="common">fe'i banana</name>
    <dbReference type="NCBI Taxonomy" id="320322"/>
    <lineage>
        <taxon>Eukaryota</taxon>
        <taxon>Viridiplantae</taxon>
        <taxon>Streptophyta</taxon>
        <taxon>Embryophyta</taxon>
        <taxon>Tracheophyta</taxon>
        <taxon>Spermatophyta</taxon>
        <taxon>Magnoliopsida</taxon>
        <taxon>Liliopsida</taxon>
        <taxon>Zingiberales</taxon>
        <taxon>Musaceae</taxon>
        <taxon>Musa</taxon>
    </lineage>
</organism>
<sequence>MASMTAVSGSKPLLGWLHTYFRGVLSLFGMIDAQVKPILLCSCNDNSVRLYDLPTFSERGKIFSKEEVRAMQVGPGGLFFTGDATDCVYVGRRTQGLRARKLQSRRKLPLEIR</sequence>
<dbReference type="Proteomes" id="UP001055439">
    <property type="component" value="Chromosome 4"/>
</dbReference>
<protein>
    <submittedName>
        <fullName evidence="1">Zinc finger CCCH domain-containing protein</fullName>
    </submittedName>
</protein>
<dbReference type="OrthoDB" id="59941at2759"/>
<evidence type="ECO:0000313" key="2">
    <source>
        <dbReference type="Proteomes" id="UP001055439"/>
    </source>
</evidence>
<accession>A0A9E7FSY8</accession>
<keyword evidence="2" id="KW-1185">Reference proteome</keyword>